<comment type="subcellular location">
    <subcellularLocation>
        <location evidence="1">Membrane</location>
        <topology evidence="1">Multi-pass membrane protein</topology>
    </subcellularLocation>
</comment>
<organism evidence="7 8">
    <name type="scientific">Mizuhopecten yessoensis</name>
    <name type="common">Japanese scallop</name>
    <name type="synonym">Patinopecten yessoensis</name>
    <dbReference type="NCBI Taxonomy" id="6573"/>
    <lineage>
        <taxon>Eukaryota</taxon>
        <taxon>Metazoa</taxon>
        <taxon>Spiralia</taxon>
        <taxon>Lophotrochozoa</taxon>
        <taxon>Mollusca</taxon>
        <taxon>Bivalvia</taxon>
        <taxon>Autobranchia</taxon>
        <taxon>Pteriomorphia</taxon>
        <taxon>Pectinida</taxon>
        <taxon>Pectinoidea</taxon>
        <taxon>Pectinidae</taxon>
        <taxon>Mizuhopecten</taxon>
    </lineage>
</organism>
<evidence type="ECO:0000313" key="7">
    <source>
        <dbReference type="EMBL" id="OWF48500.1"/>
    </source>
</evidence>
<dbReference type="FunFam" id="1.20.1740.10:FF:000052">
    <property type="entry name" value="Lysine histidine transporter-like 3"/>
    <property type="match status" value="1"/>
</dbReference>
<dbReference type="GO" id="GO:0015179">
    <property type="term" value="F:L-amino acid transmembrane transporter activity"/>
    <property type="evidence" value="ECO:0007669"/>
    <property type="project" value="TreeGrafter"/>
</dbReference>
<dbReference type="PANTHER" id="PTHR22950">
    <property type="entry name" value="AMINO ACID TRANSPORTER"/>
    <property type="match status" value="1"/>
</dbReference>
<keyword evidence="8" id="KW-1185">Reference proteome</keyword>
<dbReference type="PANTHER" id="PTHR22950:SF703">
    <property type="entry name" value="AMINO ACID TRANSPORTER TRANSMEMBRANE DOMAIN-CONTAINING PROTEIN"/>
    <property type="match status" value="1"/>
</dbReference>
<dbReference type="AlphaFoldDB" id="A0A210QID1"/>
<dbReference type="OrthoDB" id="655540at2759"/>
<feature type="transmembrane region" description="Helical" evidence="5">
    <location>
        <begin position="211"/>
        <end position="231"/>
    </location>
</feature>
<sequence>MSVEPSEVVVPSGHGGHSGLSIPKAAFFIVGEIAGSGVLALPKAVEDTGWIGLVIITACSFLSAYTGHILGKSWIIASHRFKDCRGHVPDPYPLIGEKAYGKWGRQLVNFSINFTLFGVGTVFLLLASENVESLFKDVGWDLSFCVWCIILAVILTPVTWLGTPQDFWQVAVGATIATTIACVILITNIGLESEDLDGKPVVHQEIKFLDFFTAFGTIVFAFGGHPAFPTFQNDMKKQKDFKWAVFFGYLIVLLMYFPVSTAGYFVYGKVLDDNILNSVCQSASRTHCRKGMTVAIQILITLHLMFGFVIVLNPFCQQVESGLFKVDSTKFTFKRVLVRSGLVAIVLFIAETIPHFGAILSLVGGSTTTLLAYVCPSVFYLKLCRMPYDEELIEPDEGNVNVRPVKLPGTEPDGTIIIPFWEKVLNYEIIAIGLIAGVASTVSAVIGIVQPDTFTVPCYAR</sequence>
<feature type="domain" description="Amino acid transporter transmembrane" evidence="6">
    <location>
        <begin position="20"/>
        <end position="385"/>
    </location>
</feature>
<dbReference type="GO" id="GO:0005774">
    <property type="term" value="C:vacuolar membrane"/>
    <property type="evidence" value="ECO:0007669"/>
    <property type="project" value="TreeGrafter"/>
</dbReference>
<feature type="transmembrane region" description="Helical" evidence="5">
    <location>
        <begin position="294"/>
        <end position="315"/>
    </location>
</feature>
<name>A0A210QID1_MIZYE</name>
<feature type="transmembrane region" description="Helical" evidence="5">
    <location>
        <begin position="138"/>
        <end position="158"/>
    </location>
</feature>
<evidence type="ECO:0000256" key="1">
    <source>
        <dbReference type="ARBA" id="ARBA00004141"/>
    </source>
</evidence>
<keyword evidence="4 5" id="KW-0472">Membrane</keyword>
<feature type="transmembrane region" description="Helical" evidence="5">
    <location>
        <begin position="170"/>
        <end position="191"/>
    </location>
</feature>
<evidence type="ECO:0000256" key="2">
    <source>
        <dbReference type="ARBA" id="ARBA00022692"/>
    </source>
</evidence>
<dbReference type="Gene3D" id="1.20.1740.10">
    <property type="entry name" value="Amino acid/polyamine transporter I"/>
    <property type="match status" value="1"/>
</dbReference>
<keyword evidence="3 5" id="KW-1133">Transmembrane helix</keyword>
<evidence type="ECO:0000256" key="5">
    <source>
        <dbReference type="SAM" id="Phobius"/>
    </source>
</evidence>
<protein>
    <submittedName>
        <fullName evidence="7">Lysine histidine transporter 1</fullName>
    </submittedName>
</protein>
<feature type="transmembrane region" description="Helical" evidence="5">
    <location>
        <begin position="359"/>
        <end position="381"/>
    </location>
</feature>
<reference evidence="7 8" key="1">
    <citation type="journal article" date="2017" name="Nat. Ecol. Evol.">
        <title>Scallop genome provides insights into evolution of bilaterian karyotype and development.</title>
        <authorList>
            <person name="Wang S."/>
            <person name="Zhang J."/>
            <person name="Jiao W."/>
            <person name="Li J."/>
            <person name="Xun X."/>
            <person name="Sun Y."/>
            <person name="Guo X."/>
            <person name="Huan P."/>
            <person name="Dong B."/>
            <person name="Zhang L."/>
            <person name="Hu X."/>
            <person name="Sun X."/>
            <person name="Wang J."/>
            <person name="Zhao C."/>
            <person name="Wang Y."/>
            <person name="Wang D."/>
            <person name="Huang X."/>
            <person name="Wang R."/>
            <person name="Lv J."/>
            <person name="Li Y."/>
            <person name="Zhang Z."/>
            <person name="Liu B."/>
            <person name="Lu W."/>
            <person name="Hui Y."/>
            <person name="Liang J."/>
            <person name="Zhou Z."/>
            <person name="Hou R."/>
            <person name="Li X."/>
            <person name="Liu Y."/>
            <person name="Li H."/>
            <person name="Ning X."/>
            <person name="Lin Y."/>
            <person name="Zhao L."/>
            <person name="Xing Q."/>
            <person name="Dou J."/>
            <person name="Li Y."/>
            <person name="Mao J."/>
            <person name="Guo H."/>
            <person name="Dou H."/>
            <person name="Li T."/>
            <person name="Mu C."/>
            <person name="Jiang W."/>
            <person name="Fu Q."/>
            <person name="Fu X."/>
            <person name="Miao Y."/>
            <person name="Liu J."/>
            <person name="Yu Q."/>
            <person name="Li R."/>
            <person name="Liao H."/>
            <person name="Li X."/>
            <person name="Kong Y."/>
            <person name="Jiang Z."/>
            <person name="Chourrout D."/>
            <person name="Li R."/>
            <person name="Bao Z."/>
        </authorList>
    </citation>
    <scope>NUCLEOTIDE SEQUENCE [LARGE SCALE GENOMIC DNA]</scope>
    <source>
        <strain evidence="7 8">PY_sf001</strain>
    </source>
</reference>
<feature type="transmembrane region" description="Helical" evidence="5">
    <location>
        <begin position="336"/>
        <end position="353"/>
    </location>
</feature>
<dbReference type="EMBL" id="NEDP02003514">
    <property type="protein sequence ID" value="OWF48500.1"/>
    <property type="molecule type" value="Genomic_DNA"/>
</dbReference>
<feature type="transmembrane region" description="Helical" evidence="5">
    <location>
        <begin position="107"/>
        <end position="126"/>
    </location>
</feature>
<evidence type="ECO:0000256" key="4">
    <source>
        <dbReference type="ARBA" id="ARBA00023136"/>
    </source>
</evidence>
<evidence type="ECO:0000256" key="3">
    <source>
        <dbReference type="ARBA" id="ARBA00022989"/>
    </source>
</evidence>
<comment type="caution">
    <text evidence="7">The sequence shown here is derived from an EMBL/GenBank/DDBJ whole genome shotgun (WGS) entry which is preliminary data.</text>
</comment>
<feature type="transmembrane region" description="Helical" evidence="5">
    <location>
        <begin position="429"/>
        <end position="449"/>
    </location>
</feature>
<feature type="transmembrane region" description="Helical" evidence="5">
    <location>
        <begin position="243"/>
        <end position="267"/>
    </location>
</feature>
<proteinExistence type="predicted"/>
<dbReference type="InterPro" id="IPR013057">
    <property type="entry name" value="AA_transpt_TM"/>
</dbReference>
<accession>A0A210QID1</accession>
<gene>
    <name evidence="7" type="ORF">KP79_PYT06805</name>
</gene>
<feature type="transmembrane region" description="Helical" evidence="5">
    <location>
        <begin position="49"/>
        <end position="70"/>
    </location>
</feature>
<keyword evidence="2 5" id="KW-0812">Transmembrane</keyword>
<dbReference type="Pfam" id="PF01490">
    <property type="entry name" value="Aa_trans"/>
    <property type="match status" value="1"/>
</dbReference>
<evidence type="ECO:0000259" key="6">
    <source>
        <dbReference type="Pfam" id="PF01490"/>
    </source>
</evidence>
<dbReference type="Proteomes" id="UP000242188">
    <property type="component" value="Unassembled WGS sequence"/>
</dbReference>
<dbReference type="STRING" id="6573.A0A210QID1"/>
<evidence type="ECO:0000313" key="8">
    <source>
        <dbReference type="Proteomes" id="UP000242188"/>
    </source>
</evidence>